<dbReference type="Gene3D" id="3.40.47.10">
    <property type="match status" value="2"/>
</dbReference>
<accession>A0ABS0GSQ1</accession>
<sequence length="320" mass="32816">MYLSSTSYTHGERRLIRDLGEAGCDDPRLKDDRLEAYRETTASALAMATEVGARTVAAAGVSPDFVVYATESTDAEDALVRSARLADGLGCPGSVVMSVAGHGCGNLGLLLHVADGLLGTSRAASVLLITSDRVVSRPRIMADGLSVLSDGAAATLASREAPPGGSPGFLVHGLAMSCDWNADPGGDPISAQKRSVRLGRSAAAALRSASGHGPREFTRAIFSNYRYGSQRFLAGAAGFAPAQLLTGPTDEYAHCFAADLLVNCDLLATAGAFALGDRLALSATGPHTWAMVDLEVVALPNAGGEGEEVPAGPTTSDPTT</sequence>
<dbReference type="InterPro" id="IPR016039">
    <property type="entry name" value="Thiolase-like"/>
</dbReference>
<protein>
    <recommendedName>
        <fullName evidence="3">3-oxoacyl-ACP synthase</fullName>
    </recommendedName>
</protein>
<organism evidence="1 2">
    <name type="scientific">Plantactinospora alkalitolerans</name>
    <dbReference type="NCBI Taxonomy" id="2789879"/>
    <lineage>
        <taxon>Bacteria</taxon>
        <taxon>Bacillati</taxon>
        <taxon>Actinomycetota</taxon>
        <taxon>Actinomycetes</taxon>
        <taxon>Micromonosporales</taxon>
        <taxon>Micromonosporaceae</taxon>
        <taxon>Plantactinospora</taxon>
    </lineage>
</organism>
<proteinExistence type="predicted"/>
<evidence type="ECO:0008006" key="3">
    <source>
        <dbReference type="Google" id="ProtNLM"/>
    </source>
</evidence>
<dbReference type="Proteomes" id="UP000638560">
    <property type="component" value="Unassembled WGS sequence"/>
</dbReference>
<evidence type="ECO:0000313" key="1">
    <source>
        <dbReference type="EMBL" id="MBF9129221.1"/>
    </source>
</evidence>
<gene>
    <name evidence="1" type="ORF">I0C86_09565</name>
</gene>
<keyword evidence="2" id="KW-1185">Reference proteome</keyword>
<name>A0ABS0GSQ1_9ACTN</name>
<dbReference type="RefSeq" id="WP_196200862.1">
    <property type="nucleotide sequence ID" value="NZ_JADPUN010000109.1"/>
</dbReference>
<reference evidence="1 2" key="1">
    <citation type="submission" date="2020-11" db="EMBL/GenBank/DDBJ databases">
        <title>A novel isolate from a Black sea contaminated sediment with potential to produce alkanes: Plantactinospora alkalitolerans sp. nov.</title>
        <authorList>
            <person name="Carro L."/>
            <person name="Veyisoglu A."/>
            <person name="Guven K."/>
            <person name="Schumann P."/>
            <person name="Klenk H.-P."/>
            <person name="Sahin N."/>
        </authorList>
    </citation>
    <scope>NUCLEOTIDE SEQUENCE [LARGE SCALE GENOMIC DNA]</scope>
    <source>
        <strain evidence="1 2">S1510</strain>
    </source>
</reference>
<dbReference type="EMBL" id="JADPUN010000109">
    <property type="protein sequence ID" value="MBF9129221.1"/>
    <property type="molecule type" value="Genomic_DNA"/>
</dbReference>
<comment type="caution">
    <text evidence="1">The sequence shown here is derived from an EMBL/GenBank/DDBJ whole genome shotgun (WGS) entry which is preliminary data.</text>
</comment>
<evidence type="ECO:0000313" key="2">
    <source>
        <dbReference type="Proteomes" id="UP000638560"/>
    </source>
</evidence>
<dbReference type="SUPFAM" id="SSF53901">
    <property type="entry name" value="Thiolase-like"/>
    <property type="match status" value="1"/>
</dbReference>